<reference evidence="2 3" key="1">
    <citation type="submission" date="2020-01" db="EMBL/GenBank/DDBJ databases">
        <authorList>
            <person name="Lee S.D."/>
        </authorList>
    </citation>
    <scope>NUCLEOTIDE SEQUENCE [LARGE SCALE GENOMIC DNA]</scope>
    <source>
        <strain evidence="2 3">SAP-35</strain>
    </source>
</reference>
<sequence>MFSKHLFYLTGDQLHAYLWQGGRLAGGGVFNNDRAGVDAFLDYVDNHGEMPAYLLADVIEEDFQRVHAPHVGGRAGRKLLQRRVLQQYRETPFRHVQVQGREATGRRDDVVLLSALTNPSAVQPWAEALEQLKMPLAGLYSTTLLSTELVRKLGLRDEHLLLVTQQSAGWRQSYFHQGRLKFSRLTLAIDRDGAPVDIGAEITKTQQFLTSVRLIGRGSVLQVALVAPASGHAMLEQQCEDGPETAFRFIALRHAETLAGLKTGDAAVAELAARLADPMLLALLARLAPASRYTLGKWQRYFHLWRTKVALYAGSATVAAACVVWVGVNLWQYYQANADSDRLSAESSLYTQRYRAVMAAMPPRVTSTANMRAAVNVERMLATQAPSPLDMMLVLSEALEQSPGIQLLQLDWKVSAGADSAAPVQGEVQSMPISSLMAGIPVKPPQALLLEAEIIADGDDYRTAVDTMNRFAMQLARNPHVTVAIERPPLDTRSSVKLSGKAGQSTVETRARFALNLSWKP</sequence>
<accession>A0ABX0FJ81</accession>
<comment type="caution">
    <text evidence="2">The sequence shown here is derived from an EMBL/GenBank/DDBJ whole genome shotgun (WGS) entry which is preliminary data.</text>
</comment>
<keyword evidence="1" id="KW-0472">Membrane</keyword>
<name>A0ABX0FJ81_9BURK</name>
<organism evidence="2 3">
    <name type="scientific">Duganella aceris</name>
    <dbReference type="NCBI Taxonomy" id="2703883"/>
    <lineage>
        <taxon>Bacteria</taxon>
        <taxon>Pseudomonadati</taxon>
        <taxon>Pseudomonadota</taxon>
        <taxon>Betaproteobacteria</taxon>
        <taxon>Burkholderiales</taxon>
        <taxon>Oxalobacteraceae</taxon>
        <taxon>Telluria group</taxon>
        <taxon>Duganella</taxon>
    </lineage>
</organism>
<keyword evidence="1" id="KW-0812">Transmembrane</keyword>
<dbReference type="RefSeq" id="WP_166101892.1">
    <property type="nucleotide sequence ID" value="NZ_JAADJT010000004.1"/>
</dbReference>
<gene>
    <name evidence="2" type="ORF">GW587_09980</name>
</gene>
<evidence type="ECO:0000313" key="3">
    <source>
        <dbReference type="Proteomes" id="UP000666369"/>
    </source>
</evidence>
<proteinExistence type="predicted"/>
<keyword evidence="3" id="KW-1185">Reference proteome</keyword>
<evidence type="ECO:0000313" key="2">
    <source>
        <dbReference type="EMBL" id="NGZ84586.1"/>
    </source>
</evidence>
<evidence type="ECO:0008006" key="4">
    <source>
        <dbReference type="Google" id="ProtNLM"/>
    </source>
</evidence>
<reference evidence="3" key="2">
    <citation type="submission" date="2023-07" db="EMBL/GenBank/DDBJ databases">
        <title>Duganella aceri sp. nov., isolated from tree sap.</title>
        <authorList>
            <person name="Kim I.S."/>
        </authorList>
    </citation>
    <scope>NUCLEOTIDE SEQUENCE [LARGE SCALE GENOMIC DNA]</scope>
    <source>
        <strain evidence="3">SAP-35</strain>
    </source>
</reference>
<keyword evidence="1" id="KW-1133">Transmembrane helix</keyword>
<feature type="transmembrane region" description="Helical" evidence="1">
    <location>
        <begin position="309"/>
        <end position="334"/>
    </location>
</feature>
<protein>
    <recommendedName>
        <fullName evidence="4">Monoheme cytochrome SoxX</fullName>
    </recommendedName>
</protein>
<dbReference type="EMBL" id="JAADJT010000004">
    <property type="protein sequence ID" value="NGZ84586.1"/>
    <property type="molecule type" value="Genomic_DNA"/>
</dbReference>
<evidence type="ECO:0000256" key="1">
    <source>
        <dbReference type="SAM" id="Phobius"/>
    </source>
</evidence>
<dbReference type="Proteomes" id="UP000666369">
    <property type="component" value="Unassembled WGS sequence"/>
</dbReference>